<evidence type="ECO:0000256" key="5">
    <source>
        <dbReference type="ARBA" id="ARBA00023146"/>
    </source>
</evidence>
<evidence type="ECO:0000256" key="7">
    <source>
        <dbReference type="SAM" id="Phobius"/>
    </source>
</evidence>
<dbReference type="Gene3D" id="3.90.800.10">
    <property type="entry name" value="Glutamyl-tRNA Synthetase, Domain 3"/>
    <property type="match status" value="1"/>
</dbReference>
<feature type="transmembrane region" description="Helical" evidence="7">
    <location>
        <begin position="285"/>
        <end position="305"/>
    </location>
</feature>
<name>J7GZW8_CARRU</name>
<dbReference type="HOGENOM" id="CLU_711125_0_0_6"/>
<evidence type="ECO:0000256" key="1">
    <source>
        <dbReference type="ARBA" id="ARBA00022598"/>
    </source>
</evidence>
<organism evidence="9 10">
    <name type="scientific">Candidatus Carsonella ruddii CE isolate Thao2000</name>
    <dbReference type="NCBI Taxonomy" id="1202536"/>
    <lineage>
        <taxon>Bacteria</taxon>
        <taxon>Pseudomonadati</taxon>
        <taxon>Pseudomonadota</taxon>
        <taxon>Gammaproteobacteria</taxon>
        <taxon>Oceanospirillales</taxon>
        <taxon>Halomonadaceae</taxon>
        <taxon>Zymobacter group</taxon>
        <taxon>Candidatus Carsonella</taxon>
    </lineage>
</organism>
<dbReference type="GO" id="GO:0005829">
    <property type="term" value="C:cytosol"/>
    <property type="evidence" value="ECO:0007669"/>
    <property type="project" value="TreeGrafter"/>
</dbReference>
<keyword evidence="2 6" id="KW-0547">Nucleotide-binding</keyword>
<dbReference type="Pfam" id="PF00749">
    <property type="entry name" value="tRNA-synt_1c"/>
    <property type="match status" value="2"/>
</dbReference>
<dbReference type="GO" id="GO:0005524">
    <property type="term" value="F:ATP binding"/>
    <property type="evidence" value="ECO:0007669"/>
    <property type="project" value="UniProtKB-KW"/>
</dbReference>
<protein>
    <submittedName>
        <fullName evidence="9">Glutaminyl-tRNA synthetase</fullName>
    </submittedName>
</protein>
<evidence type="ECO:0000259" key="8">
    <source>
        <dbReference type="Pfam" id="PF00749"/>
    </source>
</evidence>
<evidence type="ECO:0000256" key="3">
    <source>
        <dbReference type="ARBA" id="ARBA00022840"/>
    </source>
</evidence>
<feature type="transmembrane region" description="Helical" evidence="7">
    <location>
        <begin position="325"/>
        <end position="342"/>
    </location>
</feature>
<dbReference type="InterPro" id="IPR050132">
    <property type="entry name" value="Gln/Glu-tRNA_Ligase"/>
</dbReference>
<dbReference type="PANTHER" id="PTHR43097">
    <property type="entry name" value="GLUTAMINE-TRNA LIGASE"/>
    <property type="match status" value="1"/>
</dbReference>
<dbReference type="SUPFAM" id="SSF52374">
    <property type="entry name" value="Nucleotidylyl transferase"/>
    <property type="match status" value="1"/>
</dbReference>
<dbReference type="PATRIC" id="fig|1202536.3.peg.80"/>
<dbReference type="PANTHER" id="PTHR43097:SF5">
    <property type="entry name" value="GLUTAMATE--TRNA LIGASE"/>
    <property type="match status" value="1"/>
</dbReference>
<dbReference type="AlphaFoldDB" id="J7GZW8"/>
<evidence type="ECO:0000256" key="2">
    <source>
        <dbReference type="ARBA" id="ARBA00022741"/>
    </source>
</evidence>
<dbReference type="Gene3D" id="3.40.50.620">
    <property type="entry name" value="HUPs"/>
    <property type="match status" value="2"/>
</dbReference>
<dbReference type="PROSITE" id="PS00178">
    <property type="entry name" value="AA_TRNA_LIGASE_I"/>
    <property type="match status" value="1"/>
</dbReference>
<dbReference type="InterPro" id="IPR000924">
    <property type="entry name" value="Glu/Gln-tRNA-synth"/>
</dbReference>
<keyword evidence="7" id="KW-0472">Membrane</keyword>
<proteinExistence type="inferred from homology"/>
<keyword evidence="1 6" id="KW-0436">Ligase</keyword>
<keyword evidence="3 6" id="KW-0067">ATP-binding</keyword>
<reference evidence="9 10" key="1">
    <citation type="journal article" date="2012" name="Mol. Biol. Evol.">
        <title>Genome reduction and co-evolution between the primary and secondary bacterial symbionts of psyllids.</title>
        <authorList>
            <person name="Sloan D.B."/>
            <person name="Moran N.A."/>
        </authorList>
    </citation>
    <scope>NUCLEOTIDE SEQUENCE [LARGE SCALE GENOMIC DNA]</scope>
    <source>
        <strain evidence="9 10">CE</strain>
    </source>
</reference>
<dbReference type="GO" id="GO:0006425">
    <property type="term" value="P:glutaminyl-tRNA aminoacylation"/>
    <property type="evidence" value="ECO:0007669"/>
    <property type="project" value="TreeGrafter"/>
</dbReference>
<evidence type="ECO:0000256" key="6">
    <source>
        <dbReference type="RuleBase" id="RU363037"/>
    </source>
</evidence>
<keyword evidence="7" id="KW-0812">Transmembrane</keyword>
<dbReference type="InterPro" id="IPR014729">
    <property type="entry name" value="Rossmann-like_a/b/a_fold"/>
</dbReference>
<keyword evidence="7" id="KW-1133">Transmembrane helix</keyword>
<dbReference type="GO" id="GO:0004819">
    <property type="term" value="F:glutamine-tRNA ligase activity"/>
    <property type="evidence" value="ECO:0007669"/>
    <property type="project" value="TreeGrafter"/>
</dbReference>
<evidence type="ECO:0000313" key="10">
    <source>
        <dbReference type="Proteomes" id="UP000003932"/>
    </source>
</evidence>
<feature type="domain" description="Glutamyl/glutaminyl-tRNA synthetase class Ib catalytic" evidence="8">
    <location>
        <begin position="17"/>
        <end position="97"/>
    </location>
</feature>
<dbReference type="STRING" id="1202536.A33U_093"/>
<dbReference type="OrthoDB" id="9801560at2"/>
<feature type="domain" description="Glutamyl/glutaminyl-tRNA synthetase class Ib catalytic" evidence="8">
    <location>
        <begin position="158"/>
        <end position="260"/>
    </location>
</feature>
<sequence length="389" mass="48693">MINNYFKNFCKKKDNFRFPPDPNGFLHIGHVFSIIFNKILSKIYFGNFYLRFDNTNLTYIKNFFYKKIKIDVLWLGIKWIHKTIFFLNNIKKYYYYLCFFLKKKKIILKKKFILVFIFSNYKVKNLLFYFILFKNNFYNIYEIVFIIKKKIIFRIKNYKKKIFPTYDFSQCINDYLNNINVSICTNEFKNNSIIYYYILKKIYFKKKIIQIEFEKKKINNKLLSKKKLTINYYNLYLLREKGYSPNFIFLICNIVGITKNYKNINNNKFLFCISKEKKFIFKKNFFYFYFFFCNIKKNLIKSYLYNEKNLNLKNLNLNINNKINFYFKYINFYLINNFIFFYKKKFFFKNKFFFILLKKKKNKNVFFVNKKKNYNYYYNKMFFKKNILK</sequence>
<keyword evidence="5 6" id="KW-0030">Aminoacyl-tRNA synthetase</keyword>
<dbReference type="KEGG" id="cru:A33U_093"/>
<evidence type="ECO:0000313" key="9">
    <source>
        <dbReference type="EMBL" id="AFP83555.1"/>
    </source>
</evidence>
<dbReference type="PRINTS" id="PR00987">
    <property type="entry name" value="TRNASYNTHGLU"/>
</dbReference>
<dbReference type="InterPro" id="IPR001412">
    <property type="entry name" value="aa-tRNA-synth_I_CS"/>
</dbReference>
<keyword evidence="4 6" id="KW-0648">Protein biosynthesis</keyword>
<gene>
    <name evidence="9" type="primary">glnS</name>
    <name evidence="9" type="ORF">A33U_093</name>
</gene>
<comment type="similarity">
    <text evidence="6">Belongs to the class-I aminoacyl-tRNA synthetase family.</text>
</comment>
<dbReference type="EMBL" id="CP003541">
    <property type="protein sequence ID" value="AFP83555.1"/>
    <property type="molecule type" value="Genomic_DNA"/>
</dbReference>
<dbReference type="RefSeq" id="WP_014886856.1">
    <property type="nucleotide sequence ID" value="NC_018414.1"/>
</dbReference>
<accession>J7GZW8</accession>
<dbReference type="Proteomes" id="UP000003932">
    <property type="component" value="Chromosome"/>
</dbReference>
<dbReference type="InterPro" id="IPR020058">
    <property type="entry name" value="Glu/Gln-tRNA-synth_Ib_cat-dom"/>
</dbReference>
<evidence type="ECO:0000256" key="4">
    <source>
        <dbReference type="ARBA" id="ARBA00022917"/>
    </source>
</evidence>